<name>A0A2H0X943_UNCKA</name>
<dbReference type="SUPFAM" id="SSF53756">
    <property type="entry name" value="UDP-Glycosyltransferase/glycogen phosphorylase"/>
    <property type="match status" value="1"/>
</dbReference>
<dbReference type="AlphaFoldDB" id="A0A2H0X943"/>
<evidence type="ECO:0008006" key="3">
    <source>
        <dbReference type="Google" id="ProtNLM"/>
    </source>
</evidence>
<dbReference type="PANTHER" id="PTHR12526">
    <property type="entry name" value="GLYCOSYLTRANSFERASE"/>
    <property type="match status" value="1"/>
</dbReference>
<dbReference type="Gene3D" id="3.40.50.2000">
    <property type="entry name" value="Glycogen Phosphorylase B"/>
    <property type="match status" value="2"/>
</dbReference>
<evidence type="ECO:0000313" key="2">
    <source>
        <dbReference type="Proteomes" id="UP000231098"/>
    </source>
</evidence>
<evidence type="ECO:0000313" key="1">
    <source>
        <dbReference type="EMBL" id="PIS21457.1"/>
    </source>
</evidence>
<proteinExistence type="predicted"/>
<dbReference type="PANTHER" id="PTHR12526:SF600">
    <property type="entry name" value="GLYCOSYL TRANSFERASE GROUP 1"/>
    <property type="match status" value="1"/>
</dbReference>
<dbReference type="CDD" id="cd03801">
    <property type="entry name" value="GT4_PimA-like"/>
    <property type="match status" value="1"/>
</dbReference>
<dbReference type="EMBL" id="PEYV01000045">
    <property type="protein sequence ID" value="PIS21457.1"/>
    <property type="molecule type" value="Genomic_DNA"/>
</dbReference>
<dbReference type="Pfam" id="PF13692">
    <property type="entry name" value="Glyco_trans_1_4"/>
    <property type="match status" value="1"/>
</dbReference>
<reference evidence="2" key="1">
    <citation type="submission" date="2017-09" db="EMBL/GenBank/DDBJ databases">
        <title>Depth-based differentiation of microbial function through sediment-hosted aquifers and enrichment of novel symbionts in the deep terrestrial subsurface.</title>
        <authorList>
            <person name="Probst A.J."/>
            <person name="Ladd B."/>
            <person name="Jarett J.K."/>
            <person name="Geller-Mcgrath D.E."/>
            <person name="Sieber C.M.K."/>
            <person name="Emerson J.B."/>
            <person name="Anantharaman K."/>
            <person name="Thomas B.C."/>
            <person name="Malmstrom R."/>
            <person name="Stieglmeier M."/>
            <person name="Klingl A."/>
            <person name="Woyke T."/>
            <person name="Ryan C.M."/>
            <person name="Banfield J.F."/>
        </authorList>
    </citation>
    <scope>NUCLEOTIDE SEQUENCE [LARGE SCALE GENOMIC DNA]</scope>
</reference>
<accession>A0A2H0X943</accession>
<gene>
    <name evidence="1" type="ORF">COT51_02640</name>
</gene>
<comment type="caution">
    <text evidence="1">The sequence shown here is derived from an EMBL/GenBank/DDBJ whole genome shotgun (WGS) entry which is preliminary data.</text>
</comment>
<organism evidence="1 2">
    <name type="scientific">candidate division WWE3 bacterium CG08_land_8_20_14_0_20_41_15</name>
    <dbReference type="NCBI Taxonomy" id="1975086"/>
    <lineage>
        <taxon>Bacteria</taxon>
        <taxon>Katanobacteria</taxon>
    </lineage>
</organism>
<dbReference type="Proteomes" id="UP000231098">
    <property type="component" value="Unassembled WGS sequence"/>
</dbReference>
<dbReference type="GO" id="GO:0016757">
    <property type="term" value="F:glycosyltransferase activity"/>
    <property type="evidence" value="ECO:0007669"/>
    <property type="project" value="TreeGrafter"/>
</dbReference>
<protein>
    <recommendedName>
        <fullName evidence="3">Glycosyltransferase subfamily 4-like N-terminal domain-containing protein</fullName>
    </recommendedName>
</protein>
<sequence length="397" mass="45531">MKILMLTYDLPYPLNSGGKIRDYHYLKLLSKDHQVTLLSFYRKDDQVKEISELKPLAEKILMVKRRKVWSIKNIIRAGFSTLPFSASTYVSKEFKELLSKELEENYDLVFFDSFYSAVYLPYVSKFGIKTYLGNVNVEWQIYYRFANKAMIFLRPILLFDVLKMKIFEKKLWKVADFNTAVSSLDAQAIKKATGKACPVAFNGVDLASFKKRKVDKESRNIFFIGNLKYAANEEAMRFFLRDIFPKLSQILPEVEFKLVSMHRPNWILRYLKNPRVEFIEDSKTPSSKFLSKADVTICPMRVASGTNIKVLESMAAGVPVVATTIGAEGLALEAGKDILIADSPLDFAKSIAKVFNDPAFAENLSEAGRELVTEKYTWESSFKIFEKEVLYRVSLTK</sequence>